<evidence type="ECO:0000256" key="2">
    <source>
        <dbReference type="ARBA" id="ARBA00023002"/>
    </source>
</evidence>
<dbReference type="PRINTS" id="PR00081">
    <property type="entry name" value="GDHRDH"/>
</dbReference>
<dbReference type="GO" id="GO:0008202">
    <property type="term" value="P:steroid metabolic process"/>
    <property type="evidence" value="ECO:0007669"/>
    <property type="project" value="TreeGrafter"/>
</dbReference>
<accession>A0A8C4Z2V5</accession>
<protein>
    <submittedName>
        <fullName evidence="5">Hydroxysteroid (17-beta) dehydrogenase 2</fullName>
    </submittedName>
</protein>
<evidence type="ECO:0000256" key="1">
    <source>
        <dbReference type="ARBA" id="ARBA00006484"/>
    </source>
</evidence>
<evidence type="ECO:0000256" key="4">
    <source>
        <dbReference type="SAM" id="Phobius"/>
    </source>
</evidence>
<evidence type="ECO:0000256" key="3">
    <source>
        <dbReference type="RuleBase" id="RU000363"/>
    </source>
</evidence>
<keyword evidence="6" id="KW-1185">Reference proteome</keyword>
<dbReference type="Proteomes" id="UP000694546">
    <property type="component" value="Chromosome 9"/>
</dbReference>
<dbReference type="InterPro" id="IPR020904">
    <property type="entry name" value="Sc_DH/Rdtase_CS"/>
</dbReference>
<dbReference type="Pfam" id="PF00106">
    <property type="entry name" value="adh_short"/>
    <property type="match status" value="1"/>
</dbReference>
<keyword evidence="4" id="KW-0472">Membrane</keyword>
<dbReference type="PANTHER" id="PTHR43313">
    <property type="entry name" value="SHORT-CHAIN DEHYDROGENASE/REDUCTASE FAMILY 9C"/>
    <property type="match status" value="1"/>
</dbReference>
<comment type="similarity">
    <text evidence="1 3">Belongs to the short-chain dehydrogenases/reductases (SDR) family.</text>
</comment>
<dbReference type="OMA" id="KKCMAVN"/>
<proteinExistence type="inferred from homology"/>
<dbReference type="Gene3D" id="3.40.50.720">
    <property type="entry name" value="NAD(P)-binding Rossmann-like Domain"/>
    <property type="match status" value="1"/>
</dbReference>
<dbReference type="PANTHER" id="PTHR43313:SF3">
    <property type="entry name" value="17-BETA-HYDROXYSTEROID DEHYDROGENASE TYPE 2"/>
    <property type="match status" value="1"/>
</dbReference>
<keyword evidence="4" id="KW-0812">Transmembrane</keyword>
<reference evidence="5" key="2">
    <citation type="submission" date="2025-09" db="UniProtKB">
        <authorList>
            <consortium name="Ensembl"/>
        </authorList>
    </citation>
    <scope>IDENTIFICATION</scope>
</reference>
<dbReference type="InterPro" id="IPR036291">
    <property type="entry name" value="NAD(P)-bd_dom_sf"/>
</dbReference>
<keyword evidence="2" id="KW-0560">Oxidoreductase</keyword>
<dbReference type="InterPro" id="IPR002347">
    <property type="entry name" value="SDR_fam"/>
</dbReference>
<dbReference type="PRINTS" id="PR00080">
    <property type="entry name" value="SDRFAMILY"/>
</dbReference>
<feature type="transmembrane region" description="Helical" evidence="4">
    <location>
        <begin position="54"/>
        <end position="71"/>
    </location>
</feature>
<gene>
    <name evidence="5" type="primary">hsd17b2</name>
</gene>
<keyword evidence="4" id="KW-1133">Transmembrane helix</keyword>
<organism evidence="5 6">
    <name type="scientific">Gadus morhua</name>
    <name type="common">Atlantic cod</name>
    <dbReference type="NCBI Taxonomy" id="8049"/>
    <lineage>
        <taxon>Eukaryota</taxon>
        <taxon>Metazoa</taxon>
        <taxon>Chordata</taxon>
        <taxon>Craniata</taxon>
        <taxon>Vertebrata</taxon>
        <taxon>Euteleostomi</taxon>
        <taxon>Actinopterygii</taxon>
        <taxon>Neopterygii</taxon>
        <taxon>Teleostei</taxon>
        <taxon>Neoteleostei</taxon>
        <taxon>Acanthomorphata</taxon>
        <taxon>Zeiogadaria</taxon>
        <taxon>Gadariae</taxon>
        <taxon>Gadiformes</taxon>
        <taxon>Gadoidei</taxon>
        <taxon>Gadidae</taxon>
        <taxon>Gadus</taxon>
    </lineage>
</organism>
<name>A0A8C4Z2V5_GADMO</name>
<sequence length="386" mass="41864">MEVSEGLFWGCAVCTLATALYVWLWGQGGGCLAGLGAAATLALEGQLYNGGFHGVFGVLTMCCCFGVHHLIRERSDEFLPMHGKSVLITGCDTGFGHALAKELSDRGVQVFAGVLDEHGSGAQELKKHGSHRLEVLQLDVTDHSQVDRALRHVTAAQLGEGGLWGLVNNAGVLCCLADAEILPFTTFRRCMEVNYLSAVYLCQVFLPLLRRSKGRIVNVTSMGGEVPFCFFSAYGASKAALGCFSRVLRMELAAWGVKVVVIQPAGFRTNIFKGCEESKKKILQNLPSVICRDYGETYVCSMQDCLSKVGQQSPEDLRPVLNDMCHALMAPSPKARYTPGQMAWLLPLLYHLCPTVISDKLLKGHKFVDCEPAGLSPKAGSELTRT</sequence>
<dbReference type="AlphaFoldDB" id="A0A8C4Z2V5"/>
<evidence type="ECO:0000313" key="6">
    <source>
        <dbReference type="Proteomes" id="UP000694546"/>
    </source>
</evidence>
<dbReference type="Ensembl" id="ENSGMOT00000006081.2">
    <property type="protein sequence ID" value="ENSGMOP00000005908.2"/>
    <property type="gene ID" value="ENSGMOG00000005527.2"/>
</dbReference>
<reference evidence="5" key="1">
    <citation type="submission" date="2025-08" db="UniProtKB">
        <authorList>
            <consortium name="Ensembl"/>
        </authorList>
    </citation>
    <scope>IDENTIFICATION</scope>
</reference>
<dbReference type="GeneTree" id="ENSGT00940000160204"/>
<dbReference type="GO" id="GO:0016491">
    <property type="term" value="F:oxidoreductase activity"/>
    <property type="evidence" value="ECO:0007669"/>
    <property type="project" value="UniProtKB-KW"/>
</dbReference>
<dbReference type="PROSITE" id="PS00061">
    <property type="entry name" value="ADH_SHORT"/>
    <property type="match status" value="1"/>
</dbReference>
<dbReference type="SUPFAM" id="SSF51735">
    <property type="entry name" value="NAD(P)-binding Rossmann-fold domains"/>
    <property type="match status" value="1"/>
</dbReference>
<evidence type="ECO:0000313" key="5">
    <source>
        <dbReference type="Ensembl" id="ENSGMOP00000005908.2"/>
    </source>
</evidence>
<feature type="transmembrane region" description="Helical" evidence="4">
    <location>
        <begin position="6"/>
        <end position="24"/>
    </location>
</feature>